<organism evidence="3 4">
    <name type="scientific">Plutella xylostella</name>
    <name type="common">Diamondback moth</name>
    <name type="synonym">Plutella maculipennis</name>
    <dbReference type="NCBI Taxonomy" id="51655"/>
    <lineage>
        <taxon>Eukaryota</taxon>
        <taxon>Metazoa</taxon>
        <taxon>Ecdysozoa</taxon>
        <taxon>Arthropoda</taxon>
        <taxon>Hexapoda</taxon>
        <taxon>Insecta</taxon>
        <taxon>Pterygota</taxon>
        <taxon>Neoptera</taxon>
        <taxon>Endopterygota</taxon>
        <taxon>Lepidoptera</taxon>
        <taxon>Glossata</taxon>
        <taxon>Ditrysia</taxon>
        <taxon>Yponomeutoidea</taxon>
        <taxon>Plutellidae</taxon>
        <taxon>Plutella</taxon>
    </lineage>
</organism>
<keyword evidence="2" id="KW-1133">Transmembrane helix</keyword>
<dbReference type="AlphaFoldDB" id="A0A8S4F414"/>
<sequence length="71" mass="7661">MFAEHPAIAAAAAPVLVVLVVVFLESPRSPSSYMRNEAECDKDGGGVSERDAPLAAARRRRRRGARAEQPE</sequence>
<dbReference type="Proteomes" id="UP000653454">
    <property type="component" value="Unassembled WGS sequence"/>
</dbReference>
<proteinExistence type="predicted"/>
<keyword evidence="4" id="KW-1185">Reference proteome</keyword>
<evidence type="ECO:0000256" key="1">
    <source>
        <dbReference type="SAM" id="MobiDB-lite"/>
    </source>
</evidence>
<reference evidence="3" key="1">
    <citation type="submission" date="2020-11" db="EMBL/GenBank/DDBJ databases">
        <authorList>
            <person name="Whiteford S."/>
        </authorList>
    </citation>
    <scope>NUCLEOTIDE SEQUENCE</scope>
</reference>
<dbReference type="EMBL" id="CAJHNJ030000028">
    <property type="protein sequence ID" value="CAG9122927.1"/>
    <property type="molecule type" value="Genomic_DNA"/>
</dbReference>
<feature type="compositionally biased region" description="Basic and acidic residues" evidence="1">
    <location>
        <begin position="36"/>
        <end position="52"/>
    </location>
</feature>
<evidence type="ECO:0000256" key="2">
    <source>
        <dbReference type="SAM" id="Phobius"/>
    </source>
</evidence>
<evidence type="ECO:0000313" key="3">
    <source>
        <dbReference type="EMBL" id="CAG9122927.1"/>
    </source>
</evidence>
<feature type="transmembrane region" description="Helical" evidence="2">
    <location>
        <begin position="6"/>
        <end position="24"/>
    </location>
</feature>
<keyword evidence="2" id="KW-0812">Transmembrane</keyword>
<feature type="region of interest" description="Disordered" evidence="1">
    <location>
        <begin position="29"/>
        <end position="71"/>
    </location>
</feature>
<keyword evidence="2" id="KW-0472">Membrane</keyword>
<protein>
    <submittedName>
        <fullName evidence="3">(diamondback moth) hypothetical protein</fullName>
    </submittedName>
</protein>
<comment type="caution">
    <text evidence="3">The sequence shown here is derived from an EMBL/GenBank/DDBJ whole genome shotgun (WGS) entry which is preliminary data.</text>
</comment>
<gene>
    <name evidence="3" type="ORF">PLXY2_LOCUS7777</name>
</gene>
<name>A0A8S4F414_PLUXY</name>
<evidence type="ECO:0000313" key="4">
    <source>
        <dbReference type="Proteomes" id="UP000653454"/>
    </source>
</evidence>
<accession>A0A8S4F414</accession>